<dbReference type="Proteomes" id="UP000266841">
    <property type="component" value="Unassembled WGS sequence"/>
</dbReference>
<dbReference type="EMBL" id="AGNL01025161">
    <property type="protein sequence ID" value="EJK58461.1"/>
    <property type="molecule type" value="Genomic_DNA"/>
</dbReference>
<gene>
    <name evidence="2" type="ORF">THAOC_21410</name>
</gene>
<feature type="region of interest" description="Disordered" evidence="1">
    <location>
        <begin position="123"/>
        <end position="173"/>
    </location>
</feature>
<evidence type="ECO:0000313" key="2">
    <source>
        <dbReference type="EMBL" id="EJK58461.1"/>
    </source>
</evidence>
<name>K0SBY9_THAOC</name>
<sequence>MDCGAGDDPRCGGGAESGRARFGTAGECCAASFPADPGYAARCAEASEAGSVPLAQKALSGEASAAARWEVDWQTFSCNRVVGGHAPDSASYDSVEQCCHRSFQDLGHVSSCVVESRRADSGGHAEAAGDAISSPAPAPGKRSAADSLQQLSGNLFGGGKRKKKGRKKKNNNT</sequence>
<reference evidence="2 3" key="1">
    <citation type="journal article" date="2012" name="Genome Biol.">
        <title>Genome and low-iron response of an oceanic diatom adapted to chronic iron limitation.</title>
        <authorList>
            <person name="Lommer M."/>
            <person name="Specht M."/>
            <person name="Roy A.S."/>
            <person name="Kraemer L."/>
            <person name="Andreson R."/>
            <person name="Gutowska M.A."/>
            <person name="Wolf J."/>
            <person name="Bergner S.V."/>
            <person name="Schilhabel M.B."/>
            <person name="Klostermeier U.C."/>
            <person name="Beiko R.G."/>
            <person name="Rosenstiel P."/>
            <person name="Hippler M."/>
            <person name="Laroche J."/>
        </authorList>
    </citation>
    <scope>NUCLEOTIDE SEQUENCE [LARGE SCALE GENOMIC DNA]</scope>
    <source>
        <strain evidence="2 3">CCMP1005</strain>
    </source>
</reference>
<evidence type="ECO:0000256" key="1">
    <source>
        <dbReference type="SAM" id="MobiDB-lite"/>
    </source>
</evidence>
<organism evidence="2 3">
    <name type="scientific">Thalassiosira oceanica</name>
    <name type="common">Marine diatom</name>
    <dbReference type="NCBI Taxonomy" id="159749"/>
    <lineage>
        <taxon>Eukaryota</taxon>
        <taxon>Sar</taxon>
        <taxon>Stramenopiles</taxon>
        <taxon>Ochrophyta</taxon>
        <taxon>Bacillariophyta</taxon>
        <taxon>Coscinodiscophyceae</taxon>
        <taxon>Thalassiosirophycidae</taxon>
        <taxon>Thalassiosirales</taxon>
        <taxon>Thalassiosiraceae</taxon>
        <taxon>Thalassiosira</taxon>
    </lineage>
</organism>
<evidence type="ECO:0000313" key="3">
    <source>
        <dbReference type="Proteomes" id="UP000266841"/>
    </source>
</evidence>
<dbReference type="AlphaFoldDB" id="K0SBY9"/>
<feature type="compositionally biased region" description="Basic residues" evidence="1">
    <location>
        <begin position="159"/>
        <end position="173"/>
    </location>
</feature>
<proteinExistence type="predicted"/>
<protein>
    <submittedName>
        <fullName evidence="2">Uncharacterized protein</fullName>
    </submittedName>
</protein>
<keyword evidence="3" id="KW-1185">Reference proteome</keyword>
<comment type="caution">
    <text evidence="2">The sequence shown here is derived from an EMBL/GenBank/DDBJ whole genome shotgun (WGS) entry which is preliminary data.</text>
</comment>
<accession>K0SBY9</accession>